<name>A0A6J6WAY9_9ZZZZ</name>
<dbReference type="AlphaFoldDB" id="A0A6J6WAY9"/>
<sequence>MKIKRAHAVSAVEGCDESASEVAITGPKTMAALITAVSSA</sequence>
<dbReference type="EMBL" id="CAFAAC010000008">
    <property type="protein sequence ID" value="CAB4780625.1"/>
    <property type="molecule type" value="Genomic_DNA"/>
</dbReference>
<protein>
    <submittedName>
        <fullName evidence="1">Unannotated protein</fullName>
    </submittedName>
</protein>
<organism evidence="1">
    <name type="scientific">freshwater metagenome</name>
    <dbReference type="NCBI Taxonomy" id="449393"/>
    <lineage>
        <taxon>unclassified sequences</taxon>
        <taxon>metagenomes</taxon>
        <taxon>ecological metagenomes</taxon>
    </lineage>
</organism>
<evidence type="ECO:0000313" key="1">
    <source>
        <dbReference type="EMBL" id="CAB4780625.1"/>
    </source>
</evidence>
<proteinExistence type="predicted"/>
<reference evidence="1" key="1">
    <citation type="submission" date="2020-05" db="EMBL/GenBank/DDBJ databases">
        <authorList>
            <person name="Chiriac C."/>
            <person name="Salcher M."/>
            <person name="Ghai R."/>
            <person name="Kavagutti S V."/>
        </authorList>
    </citation>
    <scope>NUCLEOTIDE SEQUENCE</scope>
</reference>
<accession>A0A6J6WAY9</accession>
<gene>
    <name evidence="1" type="ORF">UFOPK2967_00268</name>
</gene>